<evidence type="ECO:0000256" key="1">
    <source>
        <dbReference type="ARBA" id="ARBA00000312"/>
    </source>
</evidence>
<comment type="function">
    <text evidence="4">Catalyzes ATP-dependent phosphorylation of adenosylcobinamide and addition of GMP to adenosylcobinamide phosphate.</text>
</comment>
<dbReference type="Pfam" id="PF02283">
    <property type="entry name" value="CobU"/>
    <property type="match status" value="1"/>
</dbReference>
<comment type="catalytic activity">
    <reaction evidence="3">
        <text>adenosylcob(III)inamide + GTP = adenosylcob(III)inamide phosphate + GDP + H(+)</text>
        <dbReference type="Rhea" id="RHEA:15765"/>
        <dbReference type="ChEBI" id="CHEBI:2480"/>
        <dbReference type="ChEBI" id="CHEBI:15378"/>
        <dbReference type="ChEBI" id="CHEBI:37565"/>
        <dbReference type="ChEBI" id="CHEBI:58189"/>
        <dbReference type="ChEBI" id="CHEBI:58502"/>
        <dbReference type="EC" id="2.7.1.156"/>
    </reaction>
</comment>
<keyword evidence="15" id="KW-0342">GTP-binding</keyword>
<dbReference type="SUPFAM" id="SSF52540">
    <property type="entry name" value="P-loop containing nucleoside triphosphate hydrolases"/>
    <property type="match status" value="1"/>
</dbReference>
<keyword evidence="18" id="KW-0548">Nucleotidyltransferase</keyword>
<sequence length="179" mass="19994">MSFVLITGGVRCGKSAFAEQLAAMQSDSVLYAAFGVVTDEEMKSRIDAHKERRPKHWGVWEDTDSLIIPNNIFSGYHVVLVDCLSTWLANRCMQIPESEYKQPFHKECIREEVREWLKCIKQSNQHIIAVSSEVGLGGVAMSPLGRLFQDLLGEVNQLAAEQADEVYAVLSGIPLRLKG</sequence>
<accession>A0ABV5WC15</accession>
<evidence type="ECO:0000256" key="17">
    <source>
        <dbReference type="ARBA" id="ARBA00030571"/>
    </source>
</evidence>
<keyword evidence="11 18" id="KW-0808">Transferase</keyword>
<comment type="catalytic activity">
    <reaction evidence="2">
        <text>adenosylcob(III)inamide phosphate + GTP + H(+) = adenosylcob(III)inamide-GDP + diphosphate</text>
        <dbReference type="Rhea" id="RHEA:22712"/>
        <dbReference type="ChEBI" id="CHEBI:15378"/>
        <dbReference type="ChEBI" id="CHEBI:33019"/>
        <dbReference type="ChEBI" id="CHEBI:37565"/>
        <dbReference type="ChEBI" id="CHEBI:58502"/>
        <dbReference type="ChEBI" id="CHEBI:60487"/>
        <dbReference type="EC" id="2.7.7.62"/>
    </reaction>
</comment>
<reference evidence="18 19" key="1">
    <citation type="submission" date="2024-09" db="EMBL/GenBank/DDBJ databases">
        <authorList>
            <person name="Sun Q."/>
            <person name="Mori K."/>
        </authorList>
    </citation>
    <scope>NUCLEOTIDE SEQUENCE [LARGE SCALE GENOMIC DNA]</scope>
    <source>
        <strain evidence="18 19">JCM 11201</strain>
    </source>
</reference>
<dbReference type="PIRSF" id="PIRSF006135">
    <property type="entry name" value="CobU"/>
    <property type="match status" value="1"/>
</dbReference>
<dbReference type="InterPro" id="IPR003203">
    <property type="entry name" value="CobU/CobP"/>
</dbReference>
<comment type="pathway">
    <text evidence="5">Cofactor biosynthesis; adenosylcobalamin biosynthesis; adenosylcobalamin from cob(II)yrinate a,c-diamide: step 6/7.</text>
</comment>
<keyword evidence="12" id="KW-0547">Nucleotide-binding</keyword>
<comment type="pathway">
    <text evidence="6">Cofactor biosynthesis; adenosylcobalamin biosynthesis; adenosylcobalamin from cob(II)yrinate a,c-diamide: step 5/7.</text>
</comment>
<evidence type="ECO:0000313" key="19">
    <source>
        <dbReference type="Proteomes" id="UP001589609"/>
    </source>
</evidence>
<evidence type="ECO:0000256" key="8">
    <source>
        <dbReference type="ARBA" id="ARBA00012016"/>
    </source>
</evidence>
<dbReference type="CDD" id="cd00544">
    <property type="entry name" value="CobU"/>
    <property type="match status" value="1"/>
</dbReference>
<evidence type="ECO:0000256" key="9">
    <source>
        <dbReference type="ARBA" id="ARBA00012523"/>
    </source>
</evidence>
<evidence type="ECO:0000256" key="3">
    <source>
        <dbReference type="ARBA" id="ARBA00001522"/>
    </source>
</evidence>
<evidence type="ECO:0000256" key="13">
    <source>
        <dbReference type="ARBA" id="ARBA00022777"/>
    </source>
</evidence>
<comment type="caution">
    <text evidence="18">The sequence shown here is derived from an EMBL/GenBank/DDBJ whole genome shotgun (WGS) entry which is preliminary data.</text>
</comment>
<name>A0ABV5WC15_9BACI</name>
<dbReference type="Gene3D" id="3.40.50.300">
    <property type="entry name" value="P-loop containing nucleotide triphosphate hydrolases"/>
    <property type="match status" value="1"/>
</dbReference>
<keyword evidence="14" id="KW-0067">ATP-binding</keyword>
<keyword evidence="13 18" id="KW-0418">Kinase</keyword>
<keyword evidence="10" id="KW-0169">Cobalamin biosynthesis</keyword>
<evidence type="ECO:0000256" key="2">
    <source>
        <dbReference type="ARBA" id="ARBA00000711"/>
    </source>
</evidence>
<dbReference type="NCBIfam" id="NF004469">
    <property type="entry name" value="PRK05800.1"/>
    <property type="match status" value="1"/>
</dbReference>
<dbReference type="PANTHER" id="PTHR34848:SF1">
    <property type="entry name" value="BIFUNCTIONAL ADENOSYLCOBALAMIN BIOSYNTHESIS PROTEIN COBU"/>
    <property type="match status" value="1"/>
</dbReference>
<protein>
    <recommendedName>
        <fullName evidence="16">Adenosylcobinamide kinase</fullName>
        <ecNumber evidence="8">2.7.1.156</ecNumber>
        <ecNumber evidence="9">2.7.7.62</ecNumber>
    </recommendedName>
    <alternativeName>
        <fullName evidence="17">Adenosylcobinamide-phosphate guanylyltransferase</fullName>
    </alternativeName>
</protein>
<dbReference type="RefSeq" id="WP_379948355.1">
    <property type="nucleotide sequence ID" value="NZ_JBHMAF010000020.1"/>
</dbReference>
<comment type="similarity">
    <text evidence="7">Belongs to the CobU/CobP family.</text>
</comment>
<evidence type="ECO:0000256" key="16">
    <source>
        <dbReference type="ARBA" id="ARBA00029570"/>
    </source>
</evidence>
<dbReference type="GO" id="GO:0008820">
    <property type="term" value="F:cobinamide phosphate guanylyltransferase activity"/>
    <property type="evidence" value="ECO:0007669"/>
    <property type="project" value="UniProtKB-EC"/>
</dbReference>
<evidence type="ECO:0000256" key="5">
    <source>
        <dbReference type="ARBA" id="ARBA00004692"/>
    </source>
</evidence>
<dbReference type="EC" id="2.7.7.62" evidence="9"/>
<dbReference type="InterPro" id="IPR027417">
    <property type="entry name" value="P-loop_NTPase"/>
</dbReference>
<evidence type="ECO:0000256" key="4">
    <source>
        <dbReference type="ARBA" id="ARBA00003889"/>
    </source>
</evidence>
<dbReference type="PANTHER" id="PTHR34848">
    <property type="match status" value="1"/>
</dbReference>
<dbReference type="EC" id="2.7.1.156" evidence="8"/>
<evidence type="ECO:0000256" key="6">
    <source>
        <dbReference type="ARBA" id="ARBA00005159"/>
    </source>
</evidence>
<evidence type="ECO:0000313" key="18">
    <source>
        <dbReference type="EMBL" id="MFB9758117.1"/>
    </source>
</evidence>
<evidence type="ECO:0000256" key="12">
    <source>
        <dbReference type="ARBA" id="ARBA00022741"/>
    </source>
</evidence>
<evidence type="ECO:0000256" key="14">
    <source>
        <dbReference type="ARBA" id="ARBA00022840"/>
    </source>
</evidence>
<dbReference type="Proteomes" id="UP001589609">
    <property type="component" value="Unassembled WGS sequence"/>
</dbReference>
<evidence type="ECO:0000256" key="10">
    <source>
        <dbReference type="ARBA" id="ARBA00022573"/>
    </source>
</evidence>
<evidence type="ECO:0000256" key="7">
    <source>
        <dbReference type="ARBA" id="ARBA00007490"/>
    </source>
</evidence>
<proteinExistence type="inferred from homology"/>
<dbReference type="GO" id="GO:0043752">
    <property type="term" value="F:adenosylcobinamide kinase activity"/>
    <property type="evidence" value="ECO:0007669"/>
    <property type="project" value="UniProtKB-EC"/>
</dbReference>
<comment type="catalytic activity">
    <reaction evidence="1">
        <text>adenosylcob(III)inamide + ATP = adenosylcob(III)inamide phosphate + ADP + H(+)</text>
        <dbReference type="Rhea" id="RHEA:15769"/>
        <dbReference type="ChEBI" id="CHEBI:2480"/>
        <dbReference type="ChEBI" id="CHEBI:15378"/>
        <dbReference type="ChEBI" id="CHEBI:30616"/>
        <dbReference type="ChEBI" id="CHEBI:58502"/>
        <dbReference type="ChEBI" id="CHEBI:456216"/>
        <dbReference type="EC" id="2.7.1.156"/>
    </reaction>
</comment>
<dbReference type="EMBL" id="JBHMAF010000020">
    <property type="protein sequence ID" value="MFB9758117.1"/>
    <property type="molecule type" value="Genomic_DNA"/>
</dbReference>
<evidence type="ECO:0000256" key="15">
    <source>
        <dbReference type="ARBA" id="ARBA00023134"/>
    </source>
</evidence>
<organism evidence="18 19">
    <name type="scientific">Ectobacillus funiculus</name>
    <dbReference type="NCBI Taxonomy" id="137993"/>
    <lineage>
        <taxon>Bacteria</taxon>
        <taxon>Bacillati</taxon>
        <taxon>Bacillota</taxon>
        <taxon>Bacilli</taxon>
        <taxon>Bacillales</taxon>
        <taxon>Bacillaceae</taxon>
        <taxon>Ectobacillus</taxon>
    </lineage>
</organism>
<gene>
    <name evidence="18" type="primary">cobU</name>
    <name evidence="18" type="ORF">ACFFMS_06145</name>
</gene>
<keyword evidence="19" id="KW-1185">Reference proteome</keyword>
<evidence type="ECO:0000256" key="11">
    <source>
        <dbReference type="ARBA" id="ARBA00022679"/>
    </source>
</evidence>